<evidence type="ECO:0000256" key="9">
    <source>
        <dbReference type="ARBA" id="ARBA00022989"/>
    </source>
</evidence>
<dbReference type="InterPro" id="IPR011759">
    <property type="entry name" value="Cyt_c_oxidase_su2_TM_dom"/>
</dbReference>
<evidence type="ECO:0000313" key="19">
    <source>
        <dbReference type="EMBL" id="SCX21596.1"/>
    </source>
</evidence>
<dbReference type="AlphaFoldDB" id="A0A1R3TVV9"/>
<dbReference type="InterPro" id="IPR008972">
    <property type="entry name" value="Cupredoxin"/>
</dbReference>
<evidence type="ECO:0000256" key="10">
    <source>
        <dbReference type="ARBA" id="ARBA00023002"/>
    </source>
</evidence>
<dbReference type="SUPFAM" id="SSF49503">
    <property type="entry name" value="Cupredoxins"/>
    <property type="match status" value="1"/>
</dbReference>
<evidence type="ECO:0000256" key="14">
    <source>
        <dbReference type="ARBA" id="ARBA00030198"/>
    </source>
</evidence>
<keyword evidence="3" id="KW-0813">Transport</keyword>
<keyword evidence="5" id="KW-0679">Respiratory chain</keyword>
<dbReference type="InterPro" id="IPR045187">
    <property type="entry name" value="CcO_II"/>
</dbReference>
<evidence type="ECO:0000256" key="12">
    <source>
        <dbReference type="ARBA" id="ARBA00023139"/>
    </source>
</evidence>
<dbReference type="GO" id="GO:0016682">
    <property type="term" value="F:oxidoreductase activity, acting on diphenols and related substances as donors, oxygen as acceptor"/>
    <property type="evidence" value="ECO:0007669"/>
    <property type="project" value="InterPro"/>
</dbReference>
<organism evidence="19 20">
    <name type="scientific">Agrobacterium rosae</name>
    <dbReference type="NCBI Taxonomy" id="1972867"/>
    <lineage>
        <taxon>Bacteria</taxon>
        <taxon>Pseudomonadati</taxon>
        <taxon>Pseudomonadota</taxon>
        <taxon>Alphaproteobacteria</taxon>
        <taxon>Hyphomicrobiales</taxon>
        <taxon>Rhizobiaceae</taxon>
        <taxon>Rhizobium/Agrobacterium group</taxon>
        <taxon>Agrobacterium</taxon>
    </lineage>
</organism>
<evidence type="ECO:0000256" key="6">
    <source>
        <dbReference type="ARBA" id="ARBA00022692"/>
    </source>
</evidence>
<dbReference type="Gene3D" id="1.10.287.90">
    <property type="match status" value="1"/>
</dbReference>
<dbReference type="CDD" id="cd04212">
    <property type="entry name" value="CuRO_UO_II"/>
    <property type="match status" value="1"/>
</dbReference>
<comment type="subcellular location">
    <subcellularLocation>
        <location evidence="1">Cell membrane</location>
        <topology evidence="1">Multi-pass membrane protein</topology>
    </subcellularLocation>
</comment>
<comment type="similarity">
    <text evidence="2">Belongs to the cytochrome c oxidase subunit 2 family.</text>
</comment>
<dbReference type="Pfam" id="PF06481">
    <property type="entry name" value="COX_ARM"/>
    <property type="match status" value="1"/>
</dbReference>
<dbReference type="NCBIfam" id="TIGR01433">
    <property type="entry name" value="CyoA"/>
    <property type="match status" value="1"/>
</dbReference>
<dbReference type="InterPro" id="IPR006333">
    <property type="entry name" value="Cyt_o_ubiquinol_oxidase_su2"/>
</dbReference>
<evidence type="ECO:0000256" key="16">
    <source>
        <dbReference type="SAM" id="Phobius"/>
    </source>
</evidence>
<protein>
    <recommendedName>
        <fullName evidence="14">Ubiquinol oxidase polypeptide II</fullName>
    </recommendedName>
</protein>
<dbReference type="PANTHER" id="PTHR22888">
    <property type="entry name" value="CYTOCHROME C OXIDASE, SUBUNIT II"/>
    <property type="match status" value="1"/>
</dbReference>
<dbReference type="InterPro" id="IPR036257">
    <property type="entry name" value="Cyt_c_oxidase_su2_TM_sf"/>
</dbReference>
<name>A0A1R3TVV9_9HYPH</name>
<feature type="domain" description="Cytochrome oxidase subunit II copper A binding" evidence="17">
    <location>
        <begin position="152"/>
        <end position="264"/>
    </location>
</feature>
<proteinExistence type="inferred from homology"/>
<dbReference type="Proteomes" id="UP000187891">
    <property type="component" value="Unassembled WGS sequence"/>
</dbReference>
<gene>
    <name evidence="19" type="primary">cyoA</name>
    <name evidence="19" type="ORF">DSM25559_2108</name>
</gene>
<keyword evidence="11 16" id="KW-0472">Membrane</keyword>
<feature type="transmembrane region" description="Helical" evidence="16">
    <location>
        <begin position="107"/>
        <end position="129"/>
    </location>
</feature>
<evidence type="ECO:0000256" key="5">
    <source>
        <dbReference type="ARBA" id="ARBA00022660"/>
    </source>
</evidence>
<feature type="domain" description="Cytochrome oxidase subunit II transmembrane region profile" evidence="18">
    <location>
        <begin position="40"/>
        <end position="137"/>
    </location>
</feature>
<dbReference type="PROSITE" id="PS50857">
    <property type="entry name" value="COX2_CUA"/>
    <property type="match status" value="1"/>
</dbReference>
<evidence type="ECO:0000256" key="13">
    <source>
        <dbReference type="ARBA" id="ARBA00023288"/>
    </source>
</evidence>
<evidence type="ECO:0000256" key="1">
    <source>
        <dbReference type="ARBA" id="ARBA00004651"/>
    </source>
</evidence>
<accession>A0A1R3TVV9</accession>
<keyword evidence="6 16" id="KW-0812">Transmembrane</keyword>
<dbReference type="EMBL" id="FMUE01000004">
    <property type="protein sequence ID" value="SCX21596.1"/>
    <property type="molecule type" value="Genomic_DNA"/>
</dbReference>
<keyword evidence="13" id="KW-0449">Lipoprotein</keyword>
<evidence type="ECO:0000259" key="17">
    <source>
        <dbReference type="PROSITE" id="PS50857"/>
    </source>
</evidence>
<dbReference type="InterPro" id="IPR034227">
    <property type="entry name" value="CuRO_UO_II"/>
</dbReference>
<keyword evidence="12" id="KW-0564">Palmitate</keyword>
<dbReference type="GO" id="GO:0042773">
    <property type="term" value="P:ATP synthesis coupled electron transport"/>
    <property type="evidence" value="ECO:0007669"/>
    <property type="project" value="TreeGrafter"/>
</dbReference>
<dbReference type="PROSITE" id="PS50999">
    <property type="entry name" value="COX2_TM"/>
    <property type="match status" value="1"/>
</dbReference>
<keyword evidence="9 16" id="KW-1133">Transmembrane helix</keyword>
<feature type="region of interest" description="Disordered" evidence="15">
    <location>
        <begin position="364"/>
        <end position="387"/>
    </location>
</feature>
<dbReference type="PANTHER" id="PTHR22888:SF18">
    <property type="entry name" value="CYTOCHROME BO(3) UBIQUINOL OXIDASE SUBUNIT 2"/>
    <property type="match status" value="1"/>
</dbReference>
<evidence type="ECO:0000256" key="8">
    <source>
        <dbReference type="ARBA" id="ARBA00022982"/>
    </source>
</evidence>
<evidence type="ECO:0000256" key="11">
    <source>
        <dbReference type="ARBA" id="ARBA00023136"/>
    </source>
</evidence>
<evidence type="ECO:0000256" key="4">
    <source>
        <dbReference type="ARBA" id="ARBA00022475"/>
    </source>
</evidence>
<evidence type="ECO:0000256" key="2">
    <source>
        <dbReference type="ARBA" id="ARBA00007866"/>
    </source>
</evidence>
<evidence type="ECO:0000256" key="3">
    <source>
        <dbReference type="ARBA" id="ARBA00022448"/>
    </source>
</evidence>
<keyword evidence="7" id="KW-0732">Signal</keyword>
<dbReference type="InterPro" id="IPR010514">
    <property type="entry name" value="COX_ARM"/>
</dbReference>
<dbReference type="GO" id="GO:0005886">
    <property type="term" value="C:plasma membrane"/>
    <property type="evidence" value="ECO:0007669"/>
    <property type="project" value="UniProtKB-SubCell"/>
</dbReference>
<dbReference type="InterPro" id="IPR002429">
    <property type="entry name" value="CcO_II-like_C"/>
</dbReference>
<sequence>MSFMTFDNYTRHYQKQYEYQNVRTLMKIPSALLAISSLLLLSGCNLVVMNPAGDIAVQQRDLIITSTVLMLLIIVPVLALTLFFAWKYRASAKAEDYDPEWHHSTRLEMVIWSAPVAIILMLGTVTWIATHRLDPYRPIERIDENRQVTVDMKPITVEVVAMDWKWLFFYPELGIGSVNEFAAPVDVPINFKITGTTAMNSFFVPALAGQIYAMGGMQTKLHAVINKPGVYDGFSANFSGPGFSHMRFKFHGLSQEGFDQWVAKAKDGGKGFGRMEYLEFAKPSEREPVQYFANVDPQLYDAILNRCVEPNKLCMRDMMHIDANGGGGKEGIDIAKALNSVVCTPLSPYGVASGPQSVPAAIEGQTFQPAALPDTKAQLPSAGKSAG</sequence>
<dbReference type="GO" id="GO:0005507">
    <property type="term" value="F:copper ion binding"/>
    <property type="evidence" value="ECO:0007669"/>
    <property type="project" value="InterPro"/>
</dbReference>
<evidence type="ECO:0000256" key="15">
    <source>
        <dbReference type="SAM" id="MobiDB-lite"/>
    </source>
</evidence>
<keyword evidence="4" id="KW-1003">Cell membrane</keyword>
<dbReference type="Gene3D" id="2.60.40.420">
    <property type="entry name" value="Cupredoxins - blue copper proteins"/>
    <property type="match status" value="1"/>
</dbReference>
<evidence type="ECO:0000259" key="18">
    <source>
        <dbReference type="PROSITE" id="PS50999"/>
    </source>
</evidence>
<keyword evidence="10 19" id="KW-0560">Oxidoreductase</keyword>
<dbReference type="GO" id="GO:0009486">
    <property type="term" value="F:cytochrome bo3 ubiquinol oxidase activity"/>
    <property type="evidence" value="ECO:0007669"/>
    <property type="project" value="InterPro"/>
</dbReference>
<evidence type="ECO:0000313" key="20">
    <source>
        <dbReference type="Proteomes" id="UP000187891"/>
    </source>
</evidence>
<evidence type="ECO:0000256" key="7">
    <source>
        <dbReference type="ARBA" id="ARBA00022729"/>
    </source>
</evidence>
<reference evidence="20" key="1">
    <citation type="submission" date="2016-10" db="EMBL/GenBank/DDBJ databases">
        <authorList>
            <person name="Wibberg D."/>
        </authorList>
    </citation>
    <scope>NUCLEOTIDE SEQUENCE [LARGE SCALE GENOMIC DNA]</scope>
</reference>
<dbReference type="SUPFAM" id="SSF81464">
    <property type="entry name" value="Cytochrome c oxidase subunit II-like, transmembrane region"/>
    <property type="match status" value="1"/>
</dbReference>
<keyword evidence="8" id="KW-0249">Electron transport</keyword>
<feature type="transmembrane region" description="Helical" evidence="16">
    <location>
        <begin position="62"/>
        <end position="86"/>
    </location>
</feature>
<dbReference type="STRING" id="1907666.DSM25559_2108"/>
<dbReference type="GO" id="GO:0004129">
    <property type="term" value="F:cytochrome-c oxidase activity"/>
    <property type="evidence" value="ECO:0007669"/>
    <property type="project" value="InterPro"/>
</dbReference>